<dbReference type="Proteomes" id="UP000191408">
    <property type="component" value="Unassembled WGS sequence"/>
</dbReference>
<feature type="region of interest" description="Disordered" evidence="1">
    <location>
        <begin position="53"/>
        <end position="74"/>
    </location>
</feature>
<protein>
    <submittedName>
        <fullName evidence="2">Uncharacterized protein</fullName>
    </submittedName>
</protein>
<proteinExistence type="predicted"/>
<gene>
    <name evidence="2" type="ORF">PENPOL_c022G08247</name>
</gene>
<dbReference type="EMBL" id="MDYM01000022">
    <property type="protein sequence ID" value="OQD60619.1"/>
    <property type="molecule type" value="Genomic_DNA"/>
</dbReference>
<feature type="region of interest" description="Disordered" evidence="1">
    <location>
        <begin position="1"/>
        <end position="21"/>
    </location>
</feature>
<evidence type="ECO:0000256" key="1">
    <source>
        <dbReference type="SAM" id="MobiDB-lite"/>
    </source>
</evidence>
<feature type="compositionally biased region" description="Low complexity" evidence="1">
    <location>
        <begin position="62"/>
        <end position="73"/>
    </location>
</feature>
<dbReference type="AlphaFoldDB" id="A0A1V6N7G6"/>
<evidence type="ECO:0000313" key="3">
    <source>
        <dbReference type="Proteomes" id="UP000191408"/>
    </source>
</evidence>
<comment type="caution">
    <text evidence="2">The sequence shown here is derived from an EMBL/GenBank/DDBJ whole genome shotgun (WGS) entry which is preliminary data.</text>
</comment>
<reference evidence="3" key="1">
    <citation type="journal article" date="2017" name="Nat. Microbiol.">
        <title>Global analysis of biosynthetic gene clusters reveals vast potential of secondary metabolite production in Penicillium species.</title>
        <authorList>
            <person name="Nielsen J.C."/>
            <person name="Grijseels S."/>
            <person name="Prigent S."/>
            <person name="Ji B."/>
            <person name="Dainat J."/>
            <person name="Nielsen K.F."/>
            <person name="Frisvad J.C."/>
            <person name="Workman M."/>
            <person name="Nielsen J."/>
        </authorList>
    </citation>
    <scope>NUCLEOTIDE SEQUENCE [LARGE SCALE GENOMIC DNA]</scope>
    <source>
        <strain evidence="3">IBT 4502</strain>
    </source>
</reference>
<sequence length="195" mass="21513">MAPNQPRAPPRSGRSHPLEGFHNITFTGASMKDLDASAAQGQDHLRPCYLRRRTPGQDDLLSPASVSRAPPASYHLVPYGDPHVEQARPRTPDGYLRTRLGPDRVYLLVGFYVMPIILRLTYLAREPGHQMTGHNHESVTIGTDILPLAISTVELRYTRTAQRDHDKSYHTLARLLHGPVAGSTTAGPSQDCHTA</sequence>
<accession>A0A1V6N7G6</accession>
<name>A0A1V6N7G6_PENPO</name>
<evidence type="ECO:0000313" key="2">
    <source>
        <dbReference type="EMBL" id="OQD60619.1"/>
    </source>
</evidence>
<organism evidence="2 3">
    <name type="scientific">Penicillium polonicum</name>
    <dbReference type="NCBI Taxonomy" id="60169"/>
    <lineage>
        <taxon>Eukaryota</taxon>
        <taxon>Fungi</taxon>
        <taxon>Dikarya</taxon>
        <taxon>Ascomycota</taxon>
        <taxon>Pezizomycotina</taxon>
        <taxon>Eurotiomycetes</taxon>
        <taxon>Eurotiomycetidae</taxon>
        <taxon>Eurotiales</taxon>
        <taxon>Aspergillaceae</taxon>
        <taxon>Penicillium</taxon>
    </lineage>
</organism>
<keyword evidence="3" id="KW-1185">Reference proteome</keyword>